<dbReference type="AlphaFoldDB" id="A0A4V3RYE5"/>
<feature type="transmembrane region" description="Helical" evidence="1">
    <location>
        <begin position="95"/>
        <end position="117"/>
    </location>
</feature>
<protein>
    <recommendedName>
        <fullName evidence="4">DUF1440 domain-containing protein</fullName>
    </recommendedName>
</protein>
<dbReference type="Pfam" id="PF20587">
    <property type="entry name" value="DUF6789"/>
    <property type="match status" value="1"/>
</dbReference>
<dbReference type="RefSeq" id="WP_135994608.1">
    <property type="nucleotide sequence ID" value="NZ_CP071057.1"/>
</dbReference>
<keyword evidence="1" id="KW-1133">Transmembrane helix</keyword>
<evidence type="ECO:0000256" key="1">
    <source>
        <dbReference type="SAM" id="Phobius"/>
    </source>
</evidence>
<organism evidence="2 3">
    <name type="scientific">Marinicauda algicola</name>
    <dbReference type="NCBI Taxonomy" id="2029849"/>
    <lineage>
        <taxon>Bacteria</taxon>
        <taxon>Pseudomonadati</taxon>
        <taxon>Pseudomonadota</taxon>
        <taxon>Alphaproteobacteria</taxon>
        <taxon>Maricaulales</taxon>
        <taxon>Maricaulaceae</taxon>
        <taxon>Marinicauda</taxon>
    </lineage>
</organism>
<keyword evidence="1" id="KW-0472">Membrane</keyword>
<gene>
    <name evidence="2" type="ORF">E5163_02985</name>
</gene>
<accession>A0A4V3RYE5</accession>
<feature type="transmembrane region" description="Helical" evidence="1">
    <location>
        <begin position="129"/>
        <end position="148"/>
    </location>
</feature>
<keyword evidence="3" id="KW-1185">Reference proteome</keyword>
<evidence type="ECO:0000313" key="3">
    <source>
        <dbReference type="Proteomes" id="UP000308054"/>
    </source>
</evidence>
<dbReference type="EMBL" id="SRXW01000001">
    <property type="protein sequence ID" value="TGY90109.1"/>
    <property type="molecule type" value="Genomic_DNA"/>
</dbReference>
<evidence type="ECO:0000313" key="2">
    <source>
        <dbReference type="EMBL" id="TGY90109.1"/>
    </source>
</evidence>
<dbReference type="OrthoDB" id="9814048at2"/>
<sequence>MPRSRATAIAPYLKGIAAGTAATLAVSILIVLKRSLAIPGADLIAVFAELAGGFGLPETRAVAWTAHILTGTLAWGLVFGFVAPRFAGDPAIKGIFVGVLIWVATVFVIFPLLGAGFAGLGTGQTTPAVMLVMHLAYGSVLGGAYDLLRFLERRRAPDTAAR</sequence>
<proteinExistence type="predicted"/>
<evidence type="ECO:0008006" key="4">
    <source>
        <dbReference type="Google" id="ProtNLM"/>
    </source>
</evidence>
<dbReference type="InterPro" id="IPR046739">
    <property type="entry name" value="DUF6789"/>
</dbReference>
<feature type="transmembrane region" description="Helical" evidence="1">
    <location>
        <begin position="61"/>
        <end position="83"/>
    </location>
</feature>
<reference evidence="2 3" key="1">
    <citation type="journal article" date="2017" name="Int. J. Syst. Evol. Microbiol.">
        <title>Marinicauda algicola sp. nov., isolated from a marine red alga Rhodosorus marinus.</title>
        <authorList>
            <person name="Jeong S.E."/>
            <person name="Jeon S.H."/>
            <person name="Chun B.H."/>
            <person name="Kim D.W."/>
            <person name="Jeon C.O."/>
        </authorList>
    </citation>
    <scope>NUCLEOTIDE SEQUENCE [LARGE SCALE GENOMIC DNA]</scope>
    <source>
        <strain evidence="2 3">JCM 31718</strain>
    </source>
</reference>
<comment type="caution">
    <text evidence="2">The sequence shown here is derived from an EMBL/GenBank/DDBJ whole genome shotgun (WGS) entry which is preliminary data.</text>
</comment>
<name>A0A4V3RYE5_9PROT</name>
<keyword evidence="1" id="KW-0812">Transmembrane</keyword>
<feature type="transmembrane region" description="Helical" evidence="1">
    <location>
        <begin position="12"/>
        <end position="32"/>
    </location>
</feature>
<dbReference type="Proteomes" id="UP000308054">
    <property type="component" value="Unassembled WGS sequence"/>
</dbReference>